<protein>
    <recommendedName>
        <fullName evidence="2">Pyridoxal phosphate homeostasis protein</fullName>
        <shortName evidence="2">PLP homeostasis protein</shortName>
    </recommendedName>
</protein>
<dbReference type="InterPro" id="IPR011078">
    <property type="entry name" value="PyrdxlP_homeostasis"/>
</dbReference>
<feature type="domain" description="Alanine racemase N-terminal" evidence="5">
    <location>
        <begin position="9"/>
        <end position="227"/>
    </location>
</feature>
<reference evidence="6 7" key="1">
    <citation type="submission" date="2018-04" db="EMBL/GenBank/DDBJ databases">
        <title>Genomic Encyclopedia of Archaeal and Bacterial Type Strains, Phase II (KMG-II): from individual species to whole genera.</title>
        <authorList>
            <person name="Goeker M."/>
        </authorList>
    </citation>
    <scope>NUCLEOTIDE SEQUENCE [LARGE SCALE GENOMIC DNA]</scope>
    <source>
        <strain evidence="6 7">DSM 45169</strain>
    </source>
</reference>
<evidence type="ECO:0000259" key="5">
    <source>
        <dbReference type="Pfam" id="PF01168"/>
    </source>
</evidence>
<dbReference type="Gene3D" id="3.20.20.10">
    <property type="entry name" value="Alanine racemase"/>
    <property type="match status" value="1"/>
</dbReference>
<dbReference type="EMBL" id="PZZP01000001">
    <property type="protein sequence ID" value="PTM59209.1"/>
    <property type="molecule type" value="Genomic_DNA"/>
</dbReference>
<dbReference type="AlphaFoldDB" id="A0A2T4ZBD8"/>
<dbReference type="InterPro" id="IPR001608">
    <property type="entry name" value="Ala_racemase_N"/>
</dbReference>
<evidence type="ECO:0000256" key="1">
    <source>
        <dbReference type="ARBA" id="ARBA00022898"/>
    </source>
</evidence>
<evidence type="ECO:0000313" key="6">
    <source>
        <dbReference type="EMBL" id="PTM59209.1"/>
    </source>
</evidence>
<keyword evidence="7" id="KW-1185">Reference proteome</keyword>
<dbReference type="NCBIfam" id="TIGR00044">
    <property type="entry name" value="YggS family pyridoxal phosphate-dependent enzyme"/>
    <property type="match status" value="1"/>
</dbReference>
<dbReference type="Proteomes" id="UP000241639">
    <property type="component" value="Unassembled WGS sequence"/>
</dbReference>
<comment type="cofactor">
    <cofactor evidence="3">
        <name>pyridoxal 5'-phosphate</name>
        <dbReference type="ChEBI" id="CHEBI:597326"/>
    </cofactor>
</comment>
<gene>
    <name evidence="6" type="ORF">C8J48_1812</name>
</gene>
<comment type="function">
    <text evidence="2">Pyridoxal 5'-phosphate (PLP)-binding protein, which is involved in PLP homeostasis.</text>
</comment>
<dbReference type="Pfam" id="PF01168">
    <property type="entry name" value="Ala_racemase_N"/>
    <property type="match status" value="1"/>
</dbReference>
<feature type="modified residue" description="N6-(pyridoxal phosphate)lysine" evidence="2 3">
    <location>
        <position position="36"/>
    </location>
</feature>
<comment type="caution">
    <text evidence="6">The sequence shown here is derived from an EMBL/GenBank/DDBJ whole genome shotgun (WGS) entry which is preliminary data.</text>
</comment>
<dbReference type="GO" id="GO:0030170">
    <property type="term" value="F:pyridoxal phosphate binding"/>
    <property type="evidence" value="ECO:0007669"/>
    <property type="project" value="UniProtKB-UniRule"/>
</dbReference>
<dbReference type="RefSeq" id="WP_342748235.1">
    <property type="nucleotide sequence ID" value="NZ_PZZP01000001.1"/>
</dbReference>
<dbReference type="PANTHER" id="PTHR10146">
    <property type="entry name" value="PROLINE SYNTHETASE CO-TRANSCRIBED BACTERIAL HOMOLOG PROTEIN"/>
    <property type="match status" value="1"/>
</dbReference>
<dbReference type="FunFam" id="3.20.20.10:FF:000018">
    <property type="entry name" value="Pyridoxal phosphate homeostasis protein"/>
    <property type="match status" value="1"/>
</dbReference>
<evidence type="ECO:0000256" key="3">
    <source>
        <dbReference type="PIRSR" id="PIRSR004848-1"/>
    </source>
</evidence>
<name>A0A2T4ZBD8_9BACL</name>
<dbReference type="PANTHER" id="PTHR10146:SF14">
    <property type="entry name" value="PYRIDOXAL PHOSPHATE HOMEOSTASIS PROTEIN"/>
    <property type="match status" value="1"/>
</dbReference>
<dbReference type="PROSITE" id="PS01211">
    <property type="entry name" value="UPF0001"/>
    <property type="match status" value="1"/>
</dbReference>
<comment type="similarity">
    <text evidence="2 4">Belongs to the pyridoxal phosphate-binding protein YggS/PROSC family.</text>
</comment>
<dbReference type="SUPFAM" id="SSF51419">
    <property type="entry name" value="PLP-binding barrel"/>
    <property type="match status" value="1"/>
</dbReference>
<dbReference type="InterPro" id="IPR029066">
    <property type="entry name" value="PLP-binding_barrel"/>
</dbReference>
<dbReference type="HAMAP" id="MF_02087">
    <property type="entry name" value="PLP_homeostasis"/>
    <property type="match status" value="1"/>
</dbReference>
<keyword evidence="1 2" id="KW-0663">Pyridoxal phosphate</keyword>
<organism evidence="6 7">
    <name type="scientific">Desmospora activa DSM 45169</name>
    <dbReference type="NCBI Taxonomy" id="1121389"/>
    <lineage>
        <taxon>Bacteria</taxon>
        <taxon>Bacillati</taxon>
        <taxon>Bacillota</taxon>
        <taxon>Bacilli</taxon>
        <taxon>Bacillales</taxon>
        <taxon>Thermoactinomycetaceae</taxon>
        <taxon>Desmospora</taxon>
    </lineage>
</organism>
<proteinExistence type="inferred from homology"/>
<evidence type="ECO:0000256" key="2">
    <source>
        <dbReference type="HAMAP-Rule" id="MF_02087"/>
    </source>
</evidence>
<accession>A0A2T4ZBD8</accession>
<evidence type="ECO:0000256" key="4">
    <source>
        <dbReference type="RuleBase" id="RU004514"/>
    </source>
</evidence>
<dbReference type="PIRSF" id="PIRSF004848">
    <property type="entry name" value="YBL036c_PLPDEIII"/>
    <property type="match status" value="1"/>
</dbReference>
<sequence>MITIQQQWDQVQRQIREACRRSDRDPQDVNIIAVTKYVDQERTREALDTGLVHIGESRAQEAVPKWEALGDRGVWHFIGRLQRNKVRQVAGRFQYLHSLDRFSLAEEVNKRAGEAETPMHCFIQVNVSGEANKQGVVPQELPEFAREIVQLPFIRVVGLMTMAPLTEKPEETRPVFRELKSLQARLRSLDDLRLDMPHLSMGMSRDYSIAVEEGATFLRLGSVLVGRQD</sequence>
<dbReference type="CDD" id="cd00635">
    <property type="entry name" value="PLPDE_III_YBL036c_like"/>
    <property type="match status" value="1"/>
</dbReference>
<evidence type="ECO:0000313" key="7">
    <source>
        <dbReference type="Proteomes" id="UP000241639"/>
    </source>
</evidence>